<evidence type="ECO:0000313" key="1">
    <source>
        <dbReference type="EMBL" id="CAD7093791.1"/>
    </source>
</evidence>
<accession>A0A7R8V6J6</accession>
<keyword evidence="2" id="KW-1185">Reference proteome</keyword>
<evidence type="ECO:0000313" key="2">
    <source>
        <dbReference type="Proteomes" id="UP000594454"/>
    </source>
</evidence>
<dbReference type="AlphaFoldDB" id="A0A7R8V6J6"/>
<gene>
    <name evidence="1" type="ORF">HERILL_LOCUS16054</name>
</gene>
<dbReference type="EMBL" id="LR899014">
    <property type="protein sequence ID" value="CAD7093791.1"/>
    <property type="molecule type" value="Genomic_DNA"/>
</dbReference>
<name>A0A7R8V6J6_HERIL</name>
<reference evidence="1 2" key="1">
    <citation type="submission" date="2020-11" db="EMBL/GenBank/DDBJ databases">
        <authorList>
            <person name="Wallbank WR R."/>
            <person name="Pardo Diaz C."/>
            <person name="Kozak K."/>
            <person name="Martin S."/>
            <person name="Jiggins C."/>
            <person name="Moest M."/>
            <person name="Warren A I."/>
            <person name="Generalovic N T."/>
            <person name="Byers J.R.P. K."/>
            <person name="Montejo-Kovacevich G."/>
            <person name="Yen C E."/>
        </authorList>
    </citation>
    <scope>NUCLEOTIDE SEQUENCE [LARGE SCALE GENOMIC DNA]</scope>
</reference>
<protein>
    <submittedName>
        <fullName evidence="1">Uncharacterized protein</fullName>
    </submittedName>
</protein>
<dbReference type="InParanoid" id="A0A7R8V6J6"/>
<sequence length="183" mass="20681">MNARHLVFFNLADYDCRIAVVIGHRIGLLATLASRRSPARRVLGQERVLNTATVFNTLVAPSARSVPADGVRAQVVDWFFYGRSRRRCLTWQLGLEDEDAGPADSDGNCRASMCAFKRVCELETRRPASGDGTVSSSVLNRVLKIWHFHRCLARARGDERIQTQLTKLVQKRERLCRVELRGE</sequence>
<organism evidence="1 2">
    <name type="scientific">Hermetia illucens</name>
    <name type="common">Black soldier fly</name>
    <dbReference type="NCBI Taxonomy" id="343691"/>
    <lineage>
        <taxon>Eukaryota</taxon>
        <taxon>Metazoa</taxon>
        <taxon>Ecdysozoa</taxon>
        <taxon>Arthropoda</taxon>
        <taxon>Hexapoda</taxon>
        <taxon>Insecta</taxon>
        <taxon>Pterygota</taxon>
        <taxon>Neoptera</taxon>
        <taxon>Endopterygota</taxon>
        <taxon>Diptera</taxon>
        <taxon>Brachycera</taxon>
        <taxon>Stratiomyomorpha</taxon>
        <taxon>Stratiomyidae</taxon>
        <taxon>Hermetiinae</taxon>
        <taxon>Hermetia</taxon>
    </lineage>
</organism>
<dbReference type="Proteomes" id="UP000594454">
    <property type="component" value="Chromosome 6"/>
</dbReference>
<proteinExistence type="predicted"/>